<feature type="transmembrane region" description="Helical" evidence="1">
    <location>
        <begin position="64"/>
        <end position="88"/>
    </location>
</feature>
<organism evidence="2 3">
    <name type="scientific">Vitis rotundifolia</name>
    <name type="common">Muscadine grape</name>
    <dbReference type="NCBI Taxonomy" id="103349"/>
    <lineage>
        <taxon>Eukaryota</taxon>
        <taxon>Viridiplantae</taxon>
        <taxon>Streptophyta</taxon>
        <taxon>Embryophyta</taxon>
        <taxon>Tracheophyta</taxon>
        <taxon>Spermatophyta</taxon>
        <taxon>Magnoliopsida</taxon>
        <taxon>eudicotyledons</taxon>
        <taxon>Gunneridae</taxon>
        <taxon>Pentapetalae</taxon>
        <taxon>rosids</taxon>
        <taxon>Vitales</taxon>
        <taxon>Vitaceae</taxon>
        <taxon>Viteae</taxon>
        <taxon>Vitis</taxon>
    </lineage>
</organism>
<keyword evidence="1" id="KW-0812">Transmembrane</keyword>
<dbReference type="Proteomes" id="UP001168098">
    <property type="component" value="Unassembled WGS sequence"/>
</dbReference>
<feature type="transmembrane region" description="Helical" evidence="1">
    <location>
        <begin position="38"/>
        <end position="58"/>
    </location>
</feature>
<keyword evidence="1" id="KW-1133">Transmembrane helix</keyword>
<comment type="caution">
    <text evidence="2">The sequence shown here is derived from an EMBL/GenBank/DDBJ whole genome shotgun (WGS) entry which is preliminary data.</text>
</comment>
<proteinExistence type="predicted"/>
<dbReference type="AlphaFoldDB" id="A0AA38ZWY4"/>
<accession>A0AA38ZWY4</accession>
<feature type="transmembrane region" description="Helical" evidence="1">
    <location>
        <begin position="100"/>
        <end position="121"/>
    </location>
</feature>
<evidence type="ECO:0000313" key="2">
    <source>
        <dbReference type="EMBL" id="KAJ9695849.1"/>
    </source>
</evidence>
<sequence>MHDLVGTWQENCFLMIIVVSMGNRYNSLLELPFLTMRISSFLSCIFFTLNMIYFSLIIKVGPSFFLLLILAAYNFSIVSWPLFFFCAYVSSMSFSILLRYLIFVLVFICDFYIQFLCVGWLDNVLI</sequence>
<keyword evidence="1" id="KW-0472">Membrane</keyword>
<reference evidence="2 3" key="1">
    <citation type="journal article" date="2023" name="BMC Biotechnol.">
        <title>Vitis rotundifolia cv Carlos genome sequencing.</title>
        <authorList>
            <person name="Huff M."/>
            <person name="Hulse-Kemp A."/>
            <person name="Scheffler B."/>
            <person name="Youngblood R."/>
            <person name="Simpson S."/>
            <person name="Babiker E."/>
            <person name="Staton M."/>
        </authorList>
    </citation>
    <scope>NUCLEOTIDE SEQUENCE [LARGE SCALE GENOMIC DNA]</scope>
    <source>
        <tissue evidence="2">Leaf</tissue>
    </source>
</reference>
<dbReference type="EMBL" id="JARBHA010000008">
    <property type="protein sequence ID" value="KAJ9695849.1"/>
    <property type="molecule type" value="Genomic_DNA"/>
</dbReference>
<gene>
    <name evidence="2" type="ORF">PVL29_011031</name>
</gene>
<name>A0AA38ZWY4_VITRO</name>
<keyword evidence="3" id="KW-1185">Reference proteome</keyword>
<evidence type="ECO:0000256" key="1">
    <source>
        <dbReference type="SAM" id="Phobius"/>
    </source>
</evidence>
<evidence type="ECO:0000313" key="3">
    <source>
        <dbReference type="Proteomes" id="UP001168098"/>
    </source>
</evidence>
<protein>
    <submittedName>
        <fullName evidence="2">Uncharacterized protein</fullName>
    </submittedName>
</protein>